<organism evidence="2 3">
    <name type="scientific">Actinomadura rubrobrunea</name>
    <dbReference type="NCBI Taxonomy" id="115335"/>
    <lineage>
        <taxon>Bacteria</taxon>
        <taxon>Bacillati</taxon>
        <taxon>Actinomycetota</taxon>
        <taxon>Actinomycetes</taxon>
        <taxon>Streptosporangiales</taxon>
        <taxon>Thermomonosporaceae</taxon>
        <taxon>Actinomadura</taxon>
    </lineage>
</organism>
<evidence type="ECO:0000313" key="3">
    <source>
        <dbReference type="Proteomes" id="UP001165124"/>
    </source>
</evidence>
<feature type="transmembrane region" description="Helical" evidence="1">
    <location>
        <begin position="7"/>
        <end position="28"/>
    </location>
</feature>
<dbReference type="EMBL" id="BSRZ01000001">
    <property type="protein sequence ID" value="GLW62200.1"/>
    <property type="molecule type" value="Genomic_DNA"/>
</dbReference>
<keyword evidence="1" id="KW-0472">Membrane</keyword>
<feature type="transmembrane region" description="Helical" evidence="1">
    <location>
        <begin position="71"/>
        <end position="94"/>
    </location>
</feature>
<keyword evidence="3" id="KW-1185">Reference proteome</keyword>
<dbReference type="AlphaFoldDB" id="A0A9W6PPM0"/>
<name>A0A9W6PPM0_9ACTN</name>
<evidence type="ECO:0000313" key="2">
    <source>
        <dbReference type="EMBL" id="GLW62200.1"/>
    </source>
</evidence>
<feature type="transmembrane region" description="Helical" evidence="1">
    <location>
        <begin position="40"/>
        <end position="59"/>
    </location>
</feature>
<proteinExistence type="predicted"/>
<keyword evidence="1" id="KW-1133">Transmembrane helix</keyword>
<gene>
    <name evidence="2" type="ORF">Arub01_04440</name>
</gene>
<feature type="transmembrane region" description="Helical" evidence="1">
    <location>
        <begin position="106"/>
        <end position="127"/>
    </location>
</feature>
<dbReference type="Proteomes" id="UP001165124">
    <property type="component" value="Unassembled WGS sequence"/>
</dbReference>
<comment type="caution">
    <text evidence="2">The sequence shown here is derived from an EMBL/GenBank/DDBJ whole genome shotgun (WGS) entry which is preliminary data.</text>
</comment>
<protein>
    <submittedName>
        <fullName evidence="2">Uncharacterized protein</fullName>
    </submittedName>
</protein>
<accession>A0A9W6PPM0</accession>
<dbReference type="RefSeq" id="WP_067912073.1">
    <property type="nucleotide sequence ID" value="NZ_BSRZ01000001.1"/>
</dbReference>
<sequence length="140" mass="13747">MRVKSVMMGAIGSLLASLILAITVGILIEEGAEPGVGSNVIAWTLGTAARAAGGALAAWRTVSAGRARLVIGAAALSGAVGYAVFLLLMVTLSLLAGLGGPSAGDFLGLIAWTAQGALGGLGVAVLLRSRIQAAGGSWSY</sequence>
<keyword evidence="1" id="KW-0812">Transmembrane</keyword>
<reference evidence="2" key="1">
    <citation type="submission" date="2023-02" db="EMBL/GenBank/DDBJ databases">
        <title>Actinomadura rubrobrunea NBRC 14622.</title>
        <authorList>
            <person name="Ichikawa N."/>
            <person name="Sato H."/>
            <person name="Tonouchi N."/>
        </authorList>
    </citation>
    <scope>NUCLEOTIDE SEQUENCE</scope>
    <source>
        <strain evidence="2">NBRC 14622</strain>
    </source>
</reference>
<evidence type="ECO:0000256" key="1">
    <source>
        <dbReference type="SAM" id="Phobius"/>
    </source>
</evidence>